<accession>A0AAW1BXF3</accession>
<protein>
    <submittedName>
        <fullName evidence="7">Lysine-specific demethylase PHF2</fullName>
    </submittedName>
</protein>
<keyword evidence="3" id="KW-0863">Zinc-finger</keyword>
<gene>
    <name evidence="7" type="ORF">NXF25_004991</name>
</gene>
<keyword evidence="5" id="KW-0539">Nucleus</keyword>
<dbReference type="PANTHER" id="PTHR46174">
    <property type="entry name" value="CXXC-TYPE ZINC FINGER PROTEIN 1"/>
    <property type="match status" value="1"/>
</dbReference>
<proteinExistence type="predicted"/>
<dbReference type="PANTHER" id="PTHR46174:SF1">
    <property type="entry name" value="CXXC-TYPE ZINC FINGER PROTEIN 1"/>
    <property type="match status" value="1"/>
</dbReference>
<dbReference type="EMBL" id="JAOTOJ010000002">
    <property type="protein sequence ID" value="KAK9406217.1"/>
    <property type="molecule type" value="Genomic_DNA"/>
</dbReference>
<dbReference type="InterPro" id="IPR011011">
    <property type="entry name" value="Znf_FYVE_PHD"/>
</dbReference>
<dbReference type="InterPro" id="IPR013083">
    <property type="entry name" value="Znf_RING/FYVE/PHD"/>
</dbReference>
<evidence type="ECO:0000256" key="2">
    <source>
        <dbReference type="ARBA" id="ARBA00022723"/>
    </source>
</evidence>
<keyword evidence="4" id="KW-0862">Zinc</keyword>
<feature type="region of interest" description="Disordered" evidence="6">
    <location>
        <begin position="160"/>
        <end position="187"/>
    </location>
</feature>
<name>A0AAW1BXF3_CROAD</name>
<organism evidence="7 8">
    <name type="scientific">Crotalus adamanteus</name>
    <name type="common">Eastern diamondback rattlesnake</name>
    <dbReference type="NCBI Taxonomy" id="8729"/>
    <lineage>
        <taxon>Eukaryota</taxon>
        <taxon>Metazoa</taxon>
        <taxon>Chordata</taxon>
        <taxon>Craniata</taxon>
        <taxon>Vertebrata</taxon>
        <taxon>Euteleostomi</taxon>
        <taxon>Lepidosauria</taxon>
        <taxon>Squamata</taxon>
        <taxon>Bifurcata</taxon>
        <taxon>Unidentata</taxon>
        <taxon>Episquamata</taxon>
        <taxon>Toxicofera</taxon>
        <taxon>Serpentes</taxon>
        <taxon>Colubroidea</taxon>
        <taxon>Viperidae</taxon>
        <taxon>Crotalinae</taxon>
        <taxon>Crotalus</taxon>
    </lineage>
</organism>
<dbReference type="Gene3D" id="3.30.40.10">
    <property type="entry name" value="Zinc/RING finger domain, C3HC4 (zinc finger)"/>
    <property type="match status" value="1"/>
</dbReference>
<comment type="subcellular location">
    <subcellularLocation>
        <location evidence="1">Nucleus</location>
    </subcellularLocation>
</comment>
<evidence type="ECO:0000313" key="7">
    <source>
        <dbReference type="EMBL" id="KAK9406217.1"/>
    </source>
</evidence>
<dbReference type="GO" id="GO:0008270">
    <property type="term" value="F:zinc ion binding"/>
    <property type="evidence" value="ECO:0007669"/>
    <property type="project" value="UniProtKB-KW"/>
</dbReference>
<sequence>MSFEKVYWDMFVLQARLIRLPVAAKEERIERAPQQRGSRSKTPCLPASFRCLAGWLGWLTLPHGSLALGSSVVLKGANMATVPVYCICRLPYDVTRFMIECDACKDWFHGRAEIPFFSLGAFRLFGSPGQERRESERQRRDGGLLAAASALCSFPTGLFGEEEEEEEPLSPRAYTMDSPPPSRGSGVKGLRVVVAVKERAIVLYSGRDGGRAGERAD</sequence>
<evidence type="ECO:0000256" key="3">
    <source>
        <dbReference type="ARBA" id="ARBA00022771"/>
    </source>
</evidence>
<evidence type="ECO:0000256" key="6">
    <source>
        <dbReference type="SAM" id="MobiDB-lite"/>
    </source>
</evidence>
<comment type="caution">
    <text evidence="7">The sequence shown here is derived from an EMBL/GenBank/DDBJ whole genome shotgun (WGS) entry which is preliminary data.</text>
</comment>
<evidence type="ECO:0000256" key="5">
    <source>
        <dbReference type="ARBA" id="ARBA00023242"/>
    </source>
</evidence>
<evidence type="ECO:0000256" key="4">
    <source>
        <dbReference type="ARBA" id="ARBA00022833"/>
    </source>
</evidence>
<dbReference type="AlphaFoldDB" id="A0AAW1BXF3"/>
<dbReference type="Proteomes" id="UP001474421">
    <property type="component" value="Unassembled WGS sequence"/>
</dbReference>
<evidence type="ECO:0000256" key="1">
    <source>
        <dbReference type="ARBA" id="ARBA00004123"/>
    </source>
</evidence>
<dbReference type="GO" id="GO:0048188">
    <property type="term" value="C:Set1C/COMPASS complex"/>
    <property type="evidence" value="ECO:0007669"/>
    <property type="project" value="InterPro"/>
</dbReference>
<evidence type="ECO:0000313" key="8">
    <source>
        <dbReference type="Proteomes" id="UP001474421"/>
    </source>
</evidence>
<reference evidence="7 8" key="1">
    <citation type="journal article" date="2024" name="Proc. Natl. Acad. Sci. U.S.A.">
        <title>The genetic regulatory architecture and epigenomic basis for age-related changes in rattlesnake venom.</title>
        <authorList>
            <person name="Hogan M.P."/>
            <person name="Holding M.L."/>
            <person name="Nystrom G.S."/>
            <person name="Colston T.J."/>
            <person name="Bartlett D.A."/>
            <person name="Mason A.J."/>
            <person name="Ellsworth S.A."/>
            <person name="Rautsaw R.M."/>
            <person name="Lawrence K.C."/>
            <person name="Strickland J.L."/>
            <person name="He B."/>
            <person name="Fraser P."/>
            <person name="Margres M.J."/>
            <person name="Gilbert D.M."/>
            <person name="Gibbs H.L."/>
            <person name="Parkinson C.L."/>
            <person name="Rokyta D.R."/>
        </authorList>
    </citation>
    <scope>NUCLEOTIDE SEQUENCE [LARGE SCALE GENOMIC DNA]</scope>
    <source>
        <strain evidence="7">DRR0105</strain>
    </source>
</reference>
<dbReference type="InterPro" id="IPR037869">
    <property type="entry name" value="Spp1/CFP1"/>
</dbReference>
<dbReference type="SUPFAM" id="SSF57903">
    <property type="entry name" value="FYVE/PHD zinc finger"/>
    <property type="match status" value="1"/>
</dbReference>
<keyword evidence="8" id="KW-1185">Reference proteome</keyword>
<dbReference type="GO" id="GO:0045893">
    <property type="term" value="P:positive regulation of DNA-templated transcription"/>
    <property type="evidence" value="ECO:0007669"/>
    <property type="project" value="TreeGrafter"/>
</dbReference>
<keyword evidence="2" id="KW-0479">Metal-binding</keyword>